<dbReference type="PANTHER" id="PTHR30469:SF15">
    <property type="entry name" value="HLYD FAMILY OF SECRETION PROTEINS"/>
    <property type="match status" value="1"/>
</dbReference>
<feature type="domain" description="YknX-like C-terminal permuted SH3-like" evidence="5">
    <location>
        <begin position="313"/>
        <end position="379"/>
    </location>
</feature>
<dbReference type="InterPro" id="IPR058625">
    <property type="entry name" value="MdtA-like_BSH"/>
</dbReference>
<dbReference type="InterPro" id="IPR006143">
    <property type="entry name" value="RND_pump_MFP"/>
</dbReference>
<dbReference type="InterPro" id="IPR058637">
    <property type="entry name" value="YknX-like_C"/>
</dbReference>
<evidence type="ECO:0000313" key="6">
    <source>
        <dbReference type="EMBL" id="QCP10111.1"/>
    </source>
</evidence>
<feature type="domain" description="CusB-like beta-barrel" evidence="4">
    <location>
        <begin position="235"/>
        <end position="308"/>
    </location>
</feature>
<keyword evidence="2" id="KW-0175">Coiled coil</keyword>
<evidence type="ECO:0000259" key="4">
    <source>
        <dbReference type="Pfam" id="PF25954"/>
    </source>
</evidence>
<dbReference type="PANTHER" id="PTHR30469">
    <property type="entry name" value="MULTIDRUG RESISTANCE PROTEIN MDTA"/>
    <property type="match status" value="1"/>
</dbReference>
<evidence type="ECO:0000259" key="5">
    <source>
        <dbReference type="Pfam" id="PF25989"/>
    </source>
</evidence>
<dbReference type="SUPFAM" id="SSF111369">
    <property type="entry name" value="HlyD-like secretion proteins"/>
    <property type="match status" value="1"/>
</dbReference>
<evidence type="ECO:0000313" key="7">
    <source>
        <dbReference type="Proteomes" id="UP000298763"/>
    </source>
</evidence>
<dbReference type="Gene3D" id="1.10.287.470">
    <property type="entry name" value="Helix hairpin bin"/>
    <property type="match status" value="1"/>
</dbReference>
<dbReference type="Gene3D" id="2.40.30.170">
    <property type="match status" value="1"/>
</dbReference>
<feature type="coiled-coil region" evidence="2">
    <location>
        <begin position="165"/>
        <end position="192"/>
    </location>
</feature>
<dbReference type="EMBL" id="CP040017">
    <property type="protein sequence ID" value="QCP10111.1"/>
    <property type="molecule type" value="Genomic_DNA"/>
</dbReference>
<proteinExistence type="inferred from homology"/>
<dbReference type="Pfam" id="PF25989">
    <property type="entry name" value="YknX_C"/>
    <property type="match status" value="1"/>
</dbReference>
<dbReference type="NCBIfam" id="TIGR01730">
    <property type="entry name" value="RND_mfp"/>
    <property type="match status" value="1"/>
</dbReference>
<evidence type="ECO:0000256" key="2">
    <source>
        <dbReference type="SAM" id="Coils"/>
    </source>
</evidence>
<reference evidence="6 7" key="1">
    <citation type="submission" date="2019-05" db="EMBL/GenBank/DDBJ databases">
        <title>Draft Genome Sequences of Six Type Strains of the Genus Massilia.</title>
        <authorList>
            <person name="Miess H."/>
            <person name="Frediansyhah A."/>
            <person name="Gross H."/>
        </authorList>
    </citation>
    <scope>NUCLEOTIDE SEQUENCE [LARGE SCALE GENOMIC DNA]</scope>
    <source>
        <strain evidence="6 7">DSMZ 26121</strain>
    </source>
</reference>
<dbReference type="Pfam" id="PF25917">
    <property type="entry name" value="BSH_RND"/>
    <property type="match status" value="1"/>
</dbReference>
<evidence type="ECO:0000259" key="3">
    <source>
        <dbReference type="Pfam" id="PF25917"/>
    </source>
</evidence>
<protein>
    <submittedName>
        <fullName evidence="6">Efflux RND transporter periplasmic adaptor subunit</fullName>
    </submittedName>
</protein>
<keyword evidence="7" id="KW-1185">Reference proteome</keyword>
<accession>A0ABX5UE98</accession>
<dbReference type="Pfam" id="PF25954">
    <property type="entry name" value="Beta-barrel_RND_2"/>
    <property type="match status" value="1"/>
</dbReference>
<evidence type="ECO:0000256" key="1">
    <source>
        <dbReference type="ARBA" id="ARBA00009477"/>
    </source>
</evidence>
<gene>
    <name evidence="6" type="ORF">FCL38_06505</name>
</gene>
<organism evidence="6 7">
    <name type="scientific">Pseudoduganella umbonata</name>
    <dbReference type="NCBI Taxonomy" id="864828"/>
    <lineage>
        <taxon>Bacteria</taxon>
        <taxon>Pseudomonadati</taxon>
        <taxon>Pseudomonadota</taxon>
        <taxon>Betaproteobacteria</taxon>
        <taxon>Burkholderiales</taxon>
        <taxon>Oxalobacteraceae</taxon>
        <taxon>Telluria group</taxon>
        <taxon>Pseudoduganella</taxon>
    </lineage>
</organism>
<feature type="domain" description="Multidrug resistance protein MdtA-like barrel-sandwich hybrid" evidence="3">
    <location>
        <begin position="90"/>
        <end position="224"/>
    </location>
</feature>
<sequence length="397" mass="42125">MYGKSSIQPAIIEAKRACRNCSPIRVKESTVQVLKPYLIAAAAVLLAACSKPPEKTADVRPVRAIVLQSSDVDVNAEFSGEVRARYQSQLGFRVPGKIVSRKVDVGTVVRKGQVLMQLDPQDLRLGQAQSLATLRAAETSRDLAAADVQRYRELRAQNFVAQAVLDEKESALRAAEAQVDAARAGYREQSNQAGYAVLVADMDGVVTQVAAETGQVVAAGTPVVTVARTDEKEVVFGVPEDRVETLRRIDDVHVRLWAAPGQPVAAKIREVSPVADPATRTYAFKVTLPATLTQAKLGMTAVVQFASKGQPKIKVPLSALFHDRNATSVWVVENGAVRLVPVTVTAADGNDLVLGSGVKAGQTVVTAGVHLLKPGQKVRILGDDVPKAPAAPAAKGA</sequence>
<dbReference type="Gene3D" id="2.40.420.20">
    <property type="match status" value="1"/>
</dbReference>
<dbReference type="InterPro" id="IPR058792">
    <property type="entry name" value="Beta-barrel_RND_2"/>
</dbReference>
<dbReference type="Gene3D" id="2.40.50.100">
    <property type="match status" value="1"/>
</dbReference>
<dbReference type="Proteomes" id="UP000298763">
    <property type="component" value="Chromosome"/>
</dbReference>
<name>A0ABX5UE98_9BURK</name>
<comment type="similarity">
    <text evidence="1">Belongs to the membrane fusion protein (MFP) (TC 8.A.1) family.</text>
</comment>